<evidence type="ECO:0000259" key="3">
    <source>
        <dbReference type="Pfam" id="PF00294"/>
    </source>
</evidence>
<dbReference type="PANTHER" id="PTHR10584">
    <property type="entry name" value="SUGAR KINASE"/>
    <property type="match status" value="1"/>
</dbReference>
<keyword evidence="1" id="KW-0808">Transferase</keyword>
<sequence length="308" mass="34132">MERQYVSVIGGANIDIIGTPYYDLNPNDSNPGRTTLTLGGVARNIAENLSRLGINIEFITVLGNDSYSREIEDNCKELNISLEHSQIMPNERTSTYICINNELGEMQVAISDMEIYKYITPSYLEKKLEIINGGAACVVDTNIPEESLEYLMDNSKVPIFLDTVSTKKTEKIKDSIRNVHTLKPNIIEAEILSNMKIITAEDLEKATSIILKKGIKRLFVSLGARGVYYTDGTIKGSILPIPTEIINTTGAGDSYIAAVAWAYLKDFDLEKSAKAGLAASYICVRSNQTVSKDISAQNIENIMENNWR</sequence>
<organism evidence="4 5">
    <name type="scientific">Tissierella carlieri</name>
    <dbReference type="NCBI Taxonomy" id="689904"/>
    <lineage>
        <taxon>Bacteria</taxon>
        <taxon>Bacillati</taxon>
        <taxon>Bacillota</taxon>
        <taxon>Tissierellia</taxon>
        <taxon>Tissierellales</taxon>
        <taxon>Tissierellaceae</taxon>
        <taxon>Tissierella</taxon>
    </lineage>
</organism>
<evidence type="ECO:0000313" key="4">
    <source>
        <dbReference type="EMBL" id="MCQ4922795.1"/>
    </source>
</evidence>
<dbReference type="PROSITE" id="PS00583">
    <property type="entry name" value="PFKB_KINASES_1"/>
    <property type="match status" value="1"/>
</dbReference>
<feature type="domain" description="Carbohydrate kinase PfkB" evidence="3">
    <location>
        <begin position="4"/>
        <end position="291"/>
    </location>
</feature>
<dbReference type="GO" id="GO:0016301">
    <property type="term" value="F:kinase activity"/>
    <property type="evidence" value="ECO:0007669"/>
    <property type="project" value="UniProtKB-KW"/>
</dbReference>
<keyword evidence="2 4" id="KW-0418">Kinase</keyword>
<dbReference type="EMBL" id="JANGAC010000004">
    <property type="protein sequence ID" value="MCQ4922795.1"/>
    <property type="molecule type" value="Genomic_DNA"/>
</dbReference>
<evidence type="ECO:0000313" key="5">
    <source>
        <dbReference type="Proteomes" id="UP001524478"/>
    </source>
</evidence>
<name>A0ABT1S8J2_9FIRM</name>
<dbReference type="InterPro" id="IPR002173">
    <property type="entry name" value="Carboh/pur_kinase_PfkB_CS"/>
</dbReference>
<dbReference type="PANTHER" id="PTHR10584:SF166">
    <property type="entry name" value="RIBOKINASE"/>
    <property type="match status" value="1"/>
</dbReference>
<reference evidence="4 5" key="1">
    <citation type="submission" date="2022-06" db="EMBL/GenBank/DDBJ databases">
        <title>Isolation of gut microbiota from human fecal samples.</title>
        <authorList>
            <person name="Pamer E.G."/>
            <person name="Barat B."/>
            <person name="Waligurski E."/>
            <person name="Medina S."/>
            <person name="Paddock L."/>
            <person name="Mostad J."/>
        </authorList>
    </citation>
    <scope>NUCLEOTIDE SEQUENCE [LARGE SCALE GENOMIC DNA]</scope>
    <source>
        <strain evidence="4 5">DFI.7.95</strain>
    </source>
</reference>
<evidence type="ECO:0000256" key="1">
    <source>
        <dbReference type="ARBA" id="ARBA00022679"/>
    </source>
</evidence>
<dbReference type="InterPro" id="IPR011611">
    <property type="entry name" value="PfkB_dom"/>
</dbReference>
<dbReference type="RefSeq" id="WP_256310932.1">
    <property type="nucleotide sequence ID" value="NZ_JANGAC010000004.1"/>
</dbReference>
<dbReference type="SUPFAM" id="SSF53613">
    <property type="entry name" value="Ribokinase-like"/>
    <property type="match status" value="1"/>
</dbReference>
<comment type="caution">
    <text evidence="4">The sequence shown here is derived from an EMBL/GenBank/DDBJ whole genome shotgun (WGS) entry which is preliminary data.</text>
</comment>
<dbReference type="InterPro" id="IPR029056">
    <property type="entry name" value="Ribokinase-like"/>
</dbReference>
<dbReference type="Gene3D" id="3.40.1190.20">
    <property type="match status" value="1"/>
</dbReference>
<dbReference type="CDD" id="cd01941">
    <property type="entry name" value="YeiC_kinase_like"/>
    <property type="match status" value="1"/>
</dbReference>
<dbReference type="PROSITE" id="PS00584">
    <property type="entry name" value="PFKB_KINASES_2"/>
    <property type="match status" value="1"/>
</dbReference>
<gene>
    <name evidence="4" type="ORF">NE686_06855</name>
</gene>
<dbReference type="Proteomes" id="UP001524478">
    <property type="component" value="Unassembled WGS sequence"/>
</dbReference>
<keyword evidence="5" id="KW-1185">Reference proteome</keyword>
<accession>A0ABT1S8J2</accession>
<proteinExistence type="predicted"/>
<evidence type="ECO:0000256" key="2">
    <source>
        <dbReference type="ARBA" id="ARBA00022777"/>
    </source>
</evidence>
<dbReference type="Pfam" id="PF00294">
    <property type="entry name" value="PfkB"/>
    <property type="match status" value="1"/>
</dbReference>
<protein>
    <submittedName>
        <fullName evidence="4">PfkB family carbohydrate kinase</fullName>
    </submittedName>
</protein>